<keyword evidence="7" id="KW-0614">Plasmid</keyword>
<keyword evidence="2" id="KW-0949">S-adenosyl-L-methionine</keyword>
<evidence type="ECO:0000256" key="4">
    <source>
        <dbReference type="ARBA" id="ARBA00023004"/>
    </source>
</evidence>
<dbReference type="GO" id="GO:0003824">
    <property type="term" value="F:catalytic activity"/>
    <property type="evidence" value="ECO:0007669"/>
    <property type="project" value="InterPro"/>
</dbReference>
<dbReference type="PANTHER" id="PTHR11228">
    <property type="entry name" value="RADICAL SAM DOMAIN PROTEIN"/>
    <property type="match status" value="1"/>
</dbReference>
<evidence type="ECO:0000313" key="8">
    <source>
        <dbReference type="Proteomes" id="UP000001803"/>
    </source>
</evidence>
<dbReference type="Pfam" id="PF04055">
    <property type="entry name" value="Radical_SAM"/>
    <property type="match status" value="1"/>
</dbReference>
<evidence type="ECO:0000256" key="2">
    <source>
        <dbReference type="ARBA" id="ARBA00022691"/>
    </source>
</evidence>
<feature type="domain" description="Radical SAM core" evidence="6">
    <location>
        <begin position="1"/>
        <end position="193"/>
    </location>
</feature>
<dbReference type="InterPro" id="IPR007197">
    <property type="entry name" value="rSAM"/>
</dbReference>
<evidence type="ECO:0000259" key="6">
    <source>
        <dbReference type="PROSITE" id="PS51918"/>
    </source>
</evidence>
<dbReference type="Proteomes" id="UP000001803">
    <property type="component" value="Plasmid pBHWA1"/>
</dbReference>
<evidence type="ECO:0000313" key="7">
    <source>
        <dbReference type="EMBL" id="ACN85126.1"/>
    </source>
</evidence>
<dbReference type="CDD" id="cd21109">
    <property type="entry name" value="SPASM"/>
    <property type="match status" value="1"/>
</dbReference>
<name>A0A3B6VMQ8_BRAHW</name>
<dbReference type="PROSITE" id="PS51918">
    <property type="entry name" value="RADICAL_SAM"/>
    <property type="match status" value="1"/>
</dbReference>
<keyword evidence="8" id="KW-1185">Reference proteome</keyword>
<dbReference type="Pfam" id="PF13186">
    <property type="entry name" value="SPASM"/>
    <property type="match status" value="1"/>
</dbReference>
<protein>
    <submittedName>
        <fullName evidence="7">Radical SAM protein</fullName>
    </submittedName>
</protein>
<dbReference type="SUPFAM" id="SSF102114">
    <property type="entry name" value="Radical SAM enzymes"/>
    <property type="match status" value="1"/>
</dbReference>
<dbReference type="Gene3D" id="3.20.20.70">
    <property type="entry name" value="Aldolase class I"/>
    <property type="match status" value="1"/>
</dbReference>
<keyword evidence="5" id="KW-0411">Iron-sulfur</keyword>
<comment type="cofactor">
    <cofactor evidence="1">
        <name>[4Fe-4S] cluster</name>
        <dbReference type="ChEBI" id="CHEBI:49883"/>
    </cofactor>
</comment>
<dbReference type="PANTHER" id="PTHR11228:SF7">
    <property type="entry name" value="PQQA PEPTIDE CYCLASE"/>
    <property type="match status" value="1"/>
</dbReference>
<dbReference type="InterPro" id="IPR013785">
    <property type="entry name" value="Aldolase_TIM"/>
</dbReference>
<keyword evidence="4" id="KW-0408">Iron</keyword>
<organism evidence="7 8">
    <name type="scientific">Brachyspira hyodysenteriae (strain ATCC 49526 / WA1)</name>
    <dbReference type="NCBI Taxonomy" id="565034"/>
    <lineage>
        <taxon>Bacteria</taxon>
        <taxon>Pseudomonadati</taxon>
        <taxon>Spirochaetota</taxon>
        <taxon>Spirochaetia</taxon>
        <taxon>Brachyspirales</taxon>
        <taxon>Brachyspiraceae</taxon>
        <taxon>Brachyspira</taxon>
    </lineage>
</organism>
<evidence type="ECO:0000256" key="5">
    <source>
        <dbReference type="ARBA" id="ARBA00023014"/>
    </source>
</evidence>
<geneLocation type="plasmid" evidence="7 8">
    <name>pBHWA1</name>
</geneLocation>
<dbReference type="GO" id="GO:0051536">
    <property type="term" value="F:iron-sulfur cluster binding"/>
    <property type="evidence" value="ECO:0007669"/>
    <property type="project" value="UniProtKB-KW"/>
</dbReference>
<dbReference type="KEGG" id="bhy:BHWA1_02675"/>
<accession>A0A3B6VMQ8</accession>
<dbReference type="CDD" id="cd01335">
    <property type="entry name" value="Radical_SAM"/>
    <property type="match status" value="1"/>
</dbReference>
<gene>
    <name evidence="7" type="ordered locus">BHWA1_02675</name>
</gene>
<reference evidence="7 8" key="1">
    <citation type="journal article" date="2009" name="PLoS ONE">
        <title>Genome sequence of the pathogenic intestinal spirochete Brachyspira hyodysenteriae reveals adaptations to its lifestyle in the porcine large intestine.</title>
        <authorList>
            <person name="Bellgard M.I."/>
            <person name="Wanchanthuek P."/>
            <person name="La T."/>
            <person name="Ryan K."/>
            <person name="Moolhuijzen P."/>
            <person name="Albertyn Z."/>
            <person name="Shaban B."/>
            <person name="Motro Y."/>
            <person name="Dunn D.S."/>
            <person name="Schibeci D."/>
            <person name="Hunter A."/>
            <person name="Barrero R."/>
            <person name="Phillips N.D."/>
            <person name="Hampson D.J."/>
        </authorList>
    </citation>
    <scope>NUCLEOTIDE SEQUENCE [LARGE SCALE GENOMIC DNA]</scope>
    <source>
        <strain evidence="8">ATCC 49526 / WA1</strain>
    </source>
</reference>
<evidence type="ECO:0000256" key="3">
    <source>
        <dbReference type="ARBA" id="ARBA00022723"/>
    </source>
</evidence>
<dbReference type="GO" id="GO:0046872">
    <property type="term" value="F:metal ion binding"/>
    <property type="evidence" value="ECO:0007669"/>
    <property type="project" value="UniProtKB-KW"/>
</dbReference>
<dbReference type="AlphaFoldDB" id="A0A3B6VMQ8"/>
<sequence length="275" mass="32348">MTMVIFDKIIEGAKKFKNKIKSFNFVGIGEPLLNKNIYNMIPKANEIANDTVLVTNGSLLTKENSDKLIESNIKTIRISLQGINEEDYYKTCGYKIDFKKFLNNIKYLYENKSKSTKLFLKMPDISINTDERKKIFYELFEDKCDYLTIQNIVSLHDEVDYKSINIVDKDSNVVDYQIKKDLIVCPQPFYTLYVNALGKVFPCCHGSYNDKDIGDIENNNIFDIWYGSEMQIFRKLLLQGKRENIVNCKNCTVLYYYYNKYDDVDNYRDELLLKY</sequence>
<evidence type="ECO:0000256" key="1">
    <source>
        <dbReference type="ARBA" id="ARBA00001966"/>
    </source>
</evidence>
<dbReference type="InterPro" id="IPR023885">
    <property type="entry name" value="4Fe4S-binding_SPASM_dom"/>
</dbReference>
<dbReference type="InterPro" id="IPR058240">
    <property type="entry name" value="rSAM_sf"/>
</dbReference>
<dbReference type="InterPro" id="IPR050377">
    <property type="entry name" value="Radical_SAM_PqqE_MftC-like"/>
</dbReference>
<keyword evidence="3" id="KW-0479">Metal-binding</keyword>
<dbReference type="EMBL" id="CP001360">
    <property type="protein sequence ID" value="ACN85126.1"/>
    <property type="molecule type" value="Genomic_DNA"/>
</dbReference>
<proteinExistence type="predicted"/>